<evidence type="ECO:0000259" key="4">
    <source>
        <dbReference type="SMART" id="SM00895"/>
    </source>
</evidence>
<keyword evidence="2" id="KW-0238">DNA-binding</keyword>
<dbReference type="EMBL" id="FCOK02000043">
    <property type="protein sequence ID" value="SAL52484.1"/>
    <property type="molecule type" value="Genomic_DNA"/>
</dbReference>
<dbReference type="SUPFAM" id="SSF48008">
    <property type="entry name" value="GntR ligand-binding domain-like"/>
    <property type="match status" value="1"/>
</dbReference>
<dbReference type="PANTHER" id="PTHR43537">
    <property type="entry name" value="TRANSCRIPTIONAL REGULATOR, GNTR FAMILY"/>
    <property type="match status" value="1"/>
</dbReference>
<feature type="domain" description="GntR C-terminal" evidence="4">
    <location>
        <begin position="39"/>
        <end position="160"/>
    </location>
</feature>
<dbReference type="SUPFAM" id="SSF46785">
    <property type="entry name" value="Winged helix' DNA-binding domain"/>
    <property type="match status" value="1"/>
</dbReference>
<reference evidence="5 6" key="1">
    <citation type="submission" date="2016-01" db="EMBL/GenBank/DDBJ databases">
        <authorList>
            <person name="Oliw E.H."/>
        </authorList>
    </citation>
    <scope>NUCLEOTIDE SEQUENCE [LARGE SCALE GENOMIC DNA]</scope>
    <source>
        <strain evidence="5">LMG 27134</strain>
    </source>
</reference>
<keyword evidence="1" id="KW-0805">Transcription regulation</keyword>
<dbReference type="InterPro" id="IPR008920">
    <property type="entry name" value="TF_FadR/GntR_C"/>
</dbReference>
<dbReference type="Gene3D" id="1.20.120.530">
    <property type="entry name" value="GntR ligand-binding domain-like"/>
    <property type="match status" value="1"/>
</dbReference>
<dbReference type="Gene3D" id="1.10.10.10">
    <property type="entry name" value="Winged helix-like DNA-binding domain superfamily/Winged helix DNA-binding domain"/>
    <property type="match status" value="1"/>
</dbReference>
<keyword evidence="3" id="KW-0804">Transcription</keyword>
<evidence type="ECO:0000256" key="2">
    <source>
        <dbReference type="ARBA" id="ARBA00023125"/>
    </source>
</evidence>
<dbReference type="InterPro" id="IPR011711">
    <property type="entry name" value="GntR_C"/>
</dbReference>
<gene>
    <name evidence="5" type="ORF">AWB69_05432</name>
</gene>
<dbReference type="OrthoDB" id="9799812at2"/>
<dbReference type="InterPro" id="IPR036390">
    <property type="entry name" value="WH_DNA-bd_sf"/>
</dbReference>
<dbReference type="PANTHER" id="PTHR43537:SF41">
    <property type="entry name" value="TRANSCRIPTIONAL REGULATORY PROTEIN"/>
    <property type="match status" value="1"/>
</dbReference>
<accession>A0A158I7C9</accession>
<evidence type="ECO:0000256" key="3">
    <source>
        <dbReference type="ARBA" id="ARBA00023163"/>
    </source>
</evidence>
<evidence type="ECO:0000256" key="1">
    <source>
        <dbReference type="ARBA" id="ARBA00023015"/>
    </source>
</evidence>
<organism evidence="5 6">
    <name type="scientific">Caballeronia udeis</name>
    <dbReference type="NCBI Taxonomy" id="1232866"/>
    <lineage>
        <taxon>Bacteria</taxon>
        <taxon>Pseudomonadati</taxon>
        <taxon>Pseudomonadota</taxon>
        <taxon>Betaproteobacteria</taxon>
        <taxon>Burkholderiales</taxon>
        <taxon>Burkholderiaceae</taxon>
        <taxon>Caballeronia</taxon>
    </lineage>
</organism>
<protein>
    <submittedName>
        <fullName evidence="5">FCD domain protein</fullName>
    </submittedName>
</protein>
<dbReference type="Proteomes" id="UP000054683">
    <property type="component" value="Unassembled WGS sequence"/>
</dbReference>
<dbReference type="RefSeq" id="WP_062089788.1">
    <property type="nucleotide sequence ID" value="NZ_FCOK02000043.1"/>
</dbReference>
<dbReference type="Pfam" id="PF07729">
    <property type="entry name" value="FCD"/>
    <property type="match status" value="1"/>
</dbReference>
<sequence length="174" mass="19742">MKAVPVREALKRLTAEGLLINERNKGVVVAPLSIDDFVEITDLRLMLEPYLIRCSAPNLTDADLDVAEQMLALSEPEDSPASHAKEHWEFHRMLYSRAQRPRAQAQIDILYVSINRYLLPAWTSVGLSTHWDDSHLQITKALRKGNVDLAAQLISEQIKETADRVMTFLERSAH</sequence>
<evidence type="ECO:0000313" key="5">
    <source>
        <dbReference type="EMBL" id="SAL52484.1"/>
    </source>
</evidence>
<evidence type="ECO:0000313" key="6">
    <source>
        <dbReference type="Proteomes" id="UP000054683"/>
    </source>
</evidence>
<dbReference type="AlphaFoldDB" id="A0A158I7C9"/>
<dbReference type="SMART" id="SM00895">
    <property type="entry name" value="FCD"/>
    <property type="match status" value="1"/>
</dbReference>
<dbReference type="InterPro" id="IPR036388">
    <property type="entry name" value="WH-like_DNA-bd_sf"/>
</dbReference>
<dbReference type="GO" id="GO:0003677">
    <property type="term" value="F:DNA binding"/>
    <property type="evidence" value="ECO:0007669"/>
    <property type="project" value="UniProtKB-KW"/>
</dbReference>
<name>A0A158I7C9_9BURK</name>
<proteinExistence type="predicted"/>